<comment type="caution">
    <text evidence="1">The sequence shown here is derived from an EMBL/GenBank/DDBJ whole genome shotgun (WGS) entry which is preliminary data.</text>
</comment>
<reference evidence="2" key="1">
    <citation type="journal article" date="2019" name="Int. J. Syst. Evol. Microbiol.">
        <title>The Global Catalogue of Microorganisms (GCM) 10K type strain sequencing project: providing services to taxonomists for standard genome sequencing and annotation.</title>
        <authorList>
            <consortium name="The Broad Institute Genomics Platform"/>
            <consortium name="The Broad Institute Genome Sequencing Center for Infectious Disease"/>
            <person name="Wu L."/>
            <person name="Ma J."/>
        </authorList>
    </citation>
    <scope>NUCLEOTIDE SEQUENCE [LARGE SCALE GENOMIC DNA]</scope>
    <source>
        <strain evidence="2">JCM 14193</strain>
    </source>
</reference>
<protein>
    <submittedName>
        <fullName evidence="1">Uncharacterized protein</fullName>
    </submittedName>
</protein>
<organism evidence="1 2">
    <name type="scientific">Alkalibacillus silvisoli</name>
    <dbReference type="NCBI Taxonomy" id="392823"/>
    <lineage>
        <taxon>Bacteria</taxon>
        <taxon>Bacillati</taxon>
        <taxon>Bacillota</taxon>
        <taxon>Bacilli</taxon>
        <taxon>Bacillales</taxon>
        <taxon>Bacillaceae</taxon>
        <taxon>Alkalibacillus</taxon>
    </lineage>
</organism>
<sequence>MLNCLCESERTNELKVEADISADPLWCNKCSANLDLEVIPLSNELKEELTHWVLKYGEWIDWDNDERIVLNGVKMENDHNKQGERLTVRVKGELEPEYAVRFSPATFAASTYGHHRN</sequence>
<evidence type="ECO:0000313" key="1">
    <source>
        <dbReference type="EMBL" id="GAA0453905.1"/>
    </source>
</evidence>
<dbReference type="EMBL" id="BAAACZ010000005">
    <property type="protein sequence ID" value="GAA0453905.1"/>
    <property type="molecule type" value="Genomic_DNA"/>
</dbReference>
<keyword evidence="2" id="KW-1185">Reference proteome</keyword>
<accession>A0ABP3JHN5</accession>
<gene>
    <name evidence="1" type="ORF">GCM10008935_05880</name>
</gene>
<dbReference type="RefSeq" id="WP_343781677.1">
    <property type="nucleotide sequence ID" value="NZ_BAAACZ010000005.1"/>
</dbReference>
<dbReference type="Proteomes" id="UP001500740">
    <property type="component" value="Unassembled WGS sequence"/>
</dbReference>
<proteinExistence type="predicted"/>
<evidence type="ECO:0000313" key="2">
    <source>
        <dbReference type="Proteomes" id="UP001500740"/>
    </source>
</evidence>
<name>A0ABP3JHN5_9BACI</name>